<dbReference type="PRINTS" id="PR00394">
    <property type="entry name" value="RHSPROTEIN"/>
</dbReference>
<dbReference type="InterPro" id="IPR022385">
    <property type="entry name" value="Rhs_assc_core"/>
</dbReference>
<evidence type="ECO:0000313" key="3">
    <source>
        <dbReference type="EMBL" id="EDY65252.1"/>
    </source>
</evidence>
<dbReference type="EMBL" id="CM000950">
    <property type="protein sequence ID" value="EDY65252.1"/>
    <property type="molecule type" value="Genomic_DNA"/>
</dbReference>
<reference evidence="4" key="2">
    <citation type="submission" date="2009-10" db="EMBL/GenBank/DDBJ databases">
        <title>The genome sequence of Streptomyces pristinaespiralis strain ATCC 25486.</title>
        <authorList>
            <consortium name="The Broad Institute Genome Sequencing Platform"/>
            <consortium name="Broad Institute Microbial Sequencing Center"/>
            <person name="Fischbach M."/>
            <person name="Godfrey P."/>
            <person name="Ward D."/>
            <person name="Young S."/>
            <person name="Zeng Q."/>
            <person name="Koehrsen M."/>
            <person name="Alvarado L."/>
            <person name="Berlin A.M."/>
            <person name="Bochicchio J."/>
            <person name="Borenstein D."/>
            <person name="Chapman S.B."/>
            <person name="Chen Z."/>
            <person name="Engels R."/>
            <person name="Freedman E."/>
            <person name="Gellesch M."/>
            <person name="Goldberg J."/>
            <person name="Griggs A."/>
            <person name="Gujja S."/>
            <person name="Heilman E.R."/>
            <person name="Heiman D.I."/>
            <person name="Hepburn T.A."/>
            <person name="Howarth C."/>
            <person name="Jen D."/>
            <person name="Larson L."/>
            <person name="Lewis B."/>
            <person name="Mehta T."/>
            <person name="Park D."/>
            <person name="Pearson M."/>
            <person name="Richards J."/>
            <person name="Roberts A."/>
            <person name="Saif S."/>
            <person name="Shea T.D."/>
            <person name="Shenoy N."/>
            <person name="Sisk P."/>
            <person name="Stolte C."/>
            <person name="Sykes S.N."/>
            <person name="Thomson T."/>
            <person name="Walk T."/>
            <person name="White J."/>
            <person name="Yandava C."/>
            <person name="Straight P."/>
            <person name="Clardy J."/>
            <person name="Hung D."/>
            <person name="Kolter R."/>
            <person name="Mekalanos J."/>
            <person name="Walker S."/>
            <person name="Walsh C.T."/>
            <person name="Wieland-Brown L.C."/>
            <person name="Haas B."/>
            <person name="Nusbaum C."/>
            <person name="Birren B."/>
        </authorList>
    </citation>
    <scope>NUCLEOTIDE SEQUENCE [LARGE SCALE GENOMIC DNA]</scope>
    <source>
        <strain evidence="4">ATCC 25486 / DSM 40338 / CBS 914.69 / JCM 4507 / NBRC 13074 / NRRL 2958 / 5647</strain>
    </source>
</reference>
<evidence type="ECO:0000313" key="4">
    <source>
        <dbReference type="Proteomes" id="UP000002805"/>
    </source>
</evidence>
<dbReference type="PANTHER" id="PTHR32305">
    <property type="match status" value="1"/>
</dbReference>
<dbReference type="AlphaFoldDB" id="B5HEJ1"/>
<feature type="compositionally biased region" description="Low complexity" evidence="1">
    <location>
        <begin position="1"/>
        <end position="57"/>
    </location>
</feature>
<sequence length="250" mass="27771">MRSRSPRPSACSARTRPGRRSTNASSPSSRTSSARPPNSSTKRATWPGTPAPRSGAPRPGPGPPPPTPRCASPGQYYDPETGLHQNYFRQYDPETARYLTPDPLGLSPAPNPAAYVHNPFTWSDPMGLSPYRGLGLSDEAMNAINKLENIKADPIGRINSEPNHNHYSAARREAAGEVVARRPDGTPYDHVKDLTQAQQGLENVRRILWKEMERLPDGMTERGLEVLLKKHDETVYHLDRVKGFLHQIQR</sequence>
<evidence type="ECO:0000259" key="2">
    <source>
        <dbReference type="Pfam" id="PF15605"/>
    </source>
</evidence>
<dbReference type="InterPro" id="IPR028948">
    <property type="entry name" value="Ntox28"/>
</dbReference>
<accession>B5HEJ1</accession>
<name>B5HEJ1_STRE2</name>
<dbReference type="InterPro" id="IPR050708">
    <property type="entry name" value="T6SS_VgrG/RHS"/>
</dbReference>
<reference evidence="4" key="1">
    <citation type="submission" date="2008-02" db="EMBL/GenBank/DDBJ databases">
        <authorList>
            <consortium name="The Broad Institute Genome Sequencing Platform"/>
            <person name="Fischbach M."/>
            <person name="Ward D."/>
            <person name="Young S."/>
            <person name="Jaffe D."/>
            <person name="Gnerre S."/>
            <person name="Berlin A."/>
            <person name="Heiman D."/>
            <person name="Hepburn T."/>
            <person name="Sykes S."/>
            <person name="Alvarado L."/>
            <person name="Kodira C.D."/>
            <person name="Straight P."/>
            <person name="Clardy J."/>
            <person name="Hung D."/>
            <person name="Kolter R."/>
            <person name="Mekalanos J."/>
            <person name="Walker S."/>
            <person name="Walsh C.T."/>
            <person name="Lander E."/>
            <person name="Galagan J."/>
            <person name="Nusbaum C."/>
            <person name="Birren B."/>
        </authorList>
    </citation>
    <scope>NUCLEOTIDE SEQUENCE [LARGE SCALE GENOMIC DNA]</scope>
    <source>
        <strain evidence="4">ATCC 25486 / DSM 40338 / CBS 914.69 / JCM 4507 / NBRC 13074 / NRRL 2958 / 5647</strain>
    </source>
</reference>
<dbReference type="Gene3D" id="2.180.10.10">
    <property type="entry name" value="RHS repeat-associated core"/>
    <property type="match status" value="1"/>
</dbReference>
<proteinExistence type="predicted"/>
<dbReference type="eggNOG" id="COG3209">
    <property type="taxonomic scope" value="Bacteria"/>
</dbReference>
<gene>
    <name evidence="3" type="ORF">SSDG_03576</name>
</gene>
<dbReference type="Pfam" id="PF15605">
    <property type="entry name" value="Ntox28"/>
    <property type="match status" value="1"/>
</dbReference>
<feature type="domain" description="Bacterial toxin 28" evidence="2">
    <location>
        <begin position="136"/>
        <end position="247"/>
    </location>
</feature>
<dbReference type="PANTHER" id="PTHR32305:SF15">
    <property type="entry name" value="PROTEIN RHSA-RELATED"/>
    <property type="match status" value="1"/>
</dbReference>
<feature type="region of interest" description="Disordered" evidence="1">
    <location>
        <begin position="1"/>
        <end position="81"/>
    </location>
</feature>
<dbReference type="HOGENOM" id="CLU_1110910_0_0_11"/>
<protein>
    <recommendedName>
        <fullName evidence="2">Bacterial toxin 28 domain-containing protein</fullName>
    </recommendedName>
</protein>
<dbReference type="Proteomes" id="UP000002805">
    <property type="component" value="Chromosome"/>
</dbReference>
<keyword evidence="4" id="KW-1185">Reference proteome</keyword>
<organism evidence="3 4">
    <name type="scientific">Streptomyces pristinaespiralis (strain ATCC 25486 / DSM 40338 / CBS 914.69 / JCM 4507 / KCC S-0507 / NBRC 13074 / NRRL 2958 / 5647)</name>
    <dbReference type="NCBI Taxonomy" id="457429"/>
    <lineage>
        <taxon>Bacteria</taxon>
        <taxon>Bacillati</taxon>
        <taxon>Actinomycetota</taxon>
        <taxon>Actinomycetes</taxon>
        <taxon>Kitasatosporales</taxon>
        <taxon>Streptomycetaceae</taxon>
        <taxon>Streptomyces</taxon>
    </lineage>
</organism>
<feature type="compositionally biased region" description="Pro residues" evidence="1">
    <location>
        <begin position="58"/>
        <end position="68"/>
    </location>
</feature>
<evidence type="ECO:0000256" key="1">
    <source>
        <dbReference type="SAM" id="MobiDB-lite"/>
    </source>
</evidence>
<dbReference type="NCBIfam" id="TIGR03696">
    <property type="entry name" value="Rhs_assc_core"/>
    <property type="match status" value="1"/>
</dbReference>